<dbReference type="EMBL" id="AZDG01000004">
    <property type="protein sequence ID" value="KRK65242.1"/>
    <property type="molecule type" value="Genomic_DNA"/>
</dbReference>
<dbReference type="InterPro" id="IPR007737">
    <property type="entry name" value="Mga_HTH"/>
</dbReference>
<gene>
    <name evidence="2" type="ORF">FC72_GL001618</name>
</gene>
<dbReference type="RefSeq" id="WP_057764676.1">
    <property type="nucleotide sequence ID" value="NZ_AZDG01000004.1"/>
</dbReference>
<reference evidence="2 3" key="1">
    <citation type="journal article" date="2015" name="Genome Announc.">
        <title>Expanding the biotechnology potential of lactobacilli through comparative genomics of 213 strains and associated genera.</title>
        <authorList>
            <person name="Sun Z."/>
            <person name="Harris H.M."/>
            <person name="McCann A."/>
            <person name="Guo C."/>
            <person name="Argimon S."/>
            <person name="Zhang W."/>
            <person name="Yang X."/>
            <person name="Jeffery I.B."/>
            <person name="Cooney J.C."/>
            <person name="Kagawa T.F."/>
            <person name="Liu W."/>
            <person name="Song Y."/>
            <person name="Salvetti E."/>
            <person name="Wrobel A."/>
            <person name="Rasinkangas P."/>
            <person name="Parkhill J."/>
            <person name="Rea M.C."/>
            <person name="O'Sullivan O."/>
            <person name="Ritari J."/>
            <person name="Douillard F.P."/>
            <person name="Paul Ross R."/>
            <person name="Yang R."/>
            <person name="Briner A.E."/>
            <person name="Felis G.E."/>
            <person name="de Vos W.M."/>
            <person name="Barrangou R."/>
            <person name="Klaenhammer T.R."/>
            <person name="Caufield P.W."/>
            <person name="Cui Y."/>
            <person name="Zhang H."/>
            <person name="O'Toole P.W."/>
        </authorList>
    </citation>
    <scope>NUCLEOTIDE SEQUENCE [LARGE SCALE GENOMIC DNA]</scope>
    <source>
        <strain evidence="2 3">DSM 20183</strain>
    </source>
</reference>
<dbReference type="STRING" id="1423811.FC72_GL001618"/>
<proteinExistence type="predicted"/>
<organism evidence="2 3">
    <name type="scientific">Companilactobacillus tucceti DSM 20183</name>
    <dbReference type="NCBI Taxonomy" id="1423811"/>
    <lineage>
        <taxon>Bacteria</taxon>
        <taxon>Bacillati</taxon>
        <taxon>Bacillota</taxon>
        <taxon>Bacilli</taxon>
        <taxon>Lactobacillales</taxon>
        <taxon>Lactobacillaceae</taxon>
        <taxon>Companilactobacillus</taxon>
    </lineage>
</organism>
<evidence type="ECO:0000259" key="1">
    <source>
        <dbReference type="Pfam" id="PF05043"/>
    </source>
</evidence>
<dbReference type="OrthoDB" id="2188960at2"/>
<evidence type="ECO:0000313" key="2">
    <source>
        <dbReference type="EMBL" id="KRK65242.1"/>
    </source>
</evidence>
<dbReference type="AlphaFoldDB" id="A0A0R1JB34"/>
<accession>A0A0R1JB34</accession>
<dbReference type="Proteomes" id="UP000050929">
    <property type="component" value="Unassembled WGS sequence"/>
</dbReference>
<protein>
    <submittedName>
        <fullName evidence="2">Transcriptional regulator</fullName>
    </submittedName>
</protein>
<name>A0A0R1JB34_9LACO</name>
<evidence type="ECO:0000313" key="3">
    <source>
        <dbReference type="Proteomes" id="UP000050929"/>
    </source>
</evidence>
<sequence>MLEQVFLVRQEVEKYNMFTVIKSLPPQELNLSNIGNRMEFSYQKIYNIFQALLNDLLELVPDLDPKVTKIEAIDFDKLSVDKYRLYLVENAIVFQAFNYGLTSPNPSLEAFSNDHFTSKSILNRKMSNFRIFLKNFGLKISNSTLEIKGDEKNIRWMSYFVYWQVYHGLKWPFSFIQENNIKKIINDANIHFDNPIATLQLEYLIAISQIRITKRCYIKDMGKFNEVFEDKDIGGQILKPEFYTLVPINALDEENKFINLFKEVVFEAGETDSDKPINLNFKINSKFYGIVYRFVDFLKERYNDDMSVYRNQKILTNIMTFVTREIIFYYIMAPDSLIRWSHYDDSPEDTKEYTSLYQDVYEFFSNVDSEKYPGVYNAAENIARDLFKVLPSYISTIKESDIIHVKLLADPGNPIEAVISRNIRSLDFAEIVPITTYENVDVLITTLDIFPTKEELKKYPDSLVVMPWDISSTRSDYIYLMIRLNKIYVAKLKSKVDKMKKKRKKVK</sequence>
<comment type="caution">
    <text evidence="2">The sequence shown here is derived from an EMBL/GenBank/DDBJ whole genome shotgun (WGS) entry which is preliminary data.</text>
</comment>
<keyword evidence="3" id="KW-1185">Reference proteome</keyword>
<dbReference type="PATRIC" id="fig|1423811.3.peg.1645"/>
<dbReference type="Pfam" id="PF05043">
    <property type="entry name" value="Mga"/>
    <property type="match status" value="1"/>
</dbReference>
<feature type="domain" description="Mga helix-turn-helix" evidence="1">
    <location>
        <begin position="78"/>
        <end position="160"/>
    </location>
</feature>